<evidence type="ECO:0000313" key="7">
    <source>
        <dbReference type="EMBL" id="NVN18037.1"/>
    </source>
</evidence>
<evidence type="ECO:0000313" key="8">
    <source>
        <dbReference type="Proteomes" id="UP000558089"/>
    </source>
</evidence>
<keyword evidence="4" id="KW-0862">Zinc</keyword>
<dbReference type="GO" id="GO:0006508">
    <property type="term" value="P:proteolysis"/>
    <property type="evidence" value="ECO:0007669"/>
    <property type="project" value="UniProtKB-KW"/>
</dbReference>
<comment type="caution">
    <text evidence="7">The sequence shown here is derived from an EMBL/GenBank/DDBJ whole genome shotgun (WGS) entry which is preliminary data.</text>
</comment>
<dbReference type="RefSeq" id="WP_176619840.1">
    <property type="nucleotide sequence ID" value="NZ_WYET01000003.1"/>
</dbReference>
<dbReference type="AlphaFoldDB" id="A0A850NL94"/>
<gene>
    <name evidence="7" type="ORF">GUA46_06775</name>
</gene>
<keyword evidence="8" id="KW-1185">Reference proteome</keyword>
<dbReference type="SUPFAM" id="SSF102712">
    <property type="entry name" value="JAB1/MPN domain"/>
    <property type="match status" value="1"/>
</dbReference>
<reference evidence="7 8" key="1">
    <citation type="submission" date="2020-01" db="EMBL/GenBank/DDBJ databases">
        <title>Draft Genome Analysis of Muricauda sp. HICW Isolated from coastal seawater of PR China.</title>
        <authorList>
            <person name="Chen M.-X."/>
        </authorList>
    </citation>
    <scope>NUCLEOTIDE SEQUENCE [LARGE SCALE GENOMIC DNA]</scope>
    <source>
        <strain evidence="7 8">HICW</strain>
    </source>
</reference>
<evidence type="ECO:0000256" key="5">
    <source>
        <dbReference type="ARBA" id="ARBA00023049"/>
    </source>
</evidence>
<keyword evidence="5" id="KW-0482">Metalloprotease</keyword>
<dbReference type="EMBL" id="WYET01000003">
    <property type="protein sequence ID" value="NVN18037.1"/>
    <property type="molecule type" value="Genomic_DNA"/>
</dbReference>
<evidence type="ECO:0000256" key="1">
    <source>
        <dbReference type="ARBA" id="ARBA00022670"/>
    </source>
</evidence>
<name>A0A850NL94_9FLAO</name>
<evidence type="ECO:0000256" key="4">
    <source>
        <dbReference type="ARBA" id="ARBA00022833"/>
    </source>
</evidence>
<keyword evidence="1" id="KW-0645">Protease</keyword>
<dbReference type="InterPro" id="IPR028090">
    <property type="entry name" value="JAB_dom_prok"/>
</dbReference>
<evidence type="ECO:0000256" key="3">
    <source>
        <dbReference type="ARBA" id="ARBA00022801"/>
    </source>
</evidence>
<sequence length="162" mass="18815">MTICLGNTNLKIFPKSFHKMQAYIQDNDSKEEAGGIMLGYCMDENNFSIIEVTMPDKEDKQSRYGFWRASVLHQRFLNRLFKKSKGKSIYLGEWHTHPEDIPTPSCLDRKSIVDQIRKSKLNSDRIFSLIMGRKGLHLSLVKKEGVVFERQIKFEELSSPLD</sequence>
<proteinExistence type="predicted"/>
<organism evidence="7 8">
    <name type="scientific">Flagellimonas chongwuensis</name>
    <dbReference type="NCBI Taxonomy" id="2697365"/>
    <lineage>
        <taxon>Bacteria</taxon>
        <taxon>Pseudomonadati</taxon>
        <taxon>Bacteroidota</taxon>
        <taxon>Flavobacteriia</taxon>
        <taxon>Flavobacteriales</taxon>
        <taxon>Flavobacteriaceae</taxon>
        <taxon>Flagellimonas</taxon>
    </lineage>
</organism>
<dbReference type="GO" id="GO:0008237">
    <property type="term" value="F:metallopeptidase activity"/>
    <property type="evidence" value="ECO:0007669"/>
    <property type="project" value="UniProtKB-KW"/>
</dbReference>
<dbReference type="Proteomes" id="UP000558089">
    <property type="component" value="Unassembled WGS sequence"/>
</dbReference>
<feature type="domain" description="JAB" evidence="6">
    <location>
        <begin position="24"/>
        <end position="126"/>
    </location>
</feature>
<keyword evidence="3" id="KW-0378">Hydrolase</keyword>
<accession>A0A850NL94</accession>
<keyword evidence="2" id="KW-0479">Metal-binding</keyword>
<protein>
    <recommendedName>
        <fullName evidence="6">JAB domain-containing protein</fullName>
    </recommendedName>
</protein>
<evidence type="ECO:0000256" key="2">
    <source>
        <dbReference type="ARBA" id="ARBA00022723"/>
    </source>
</evidence>
<evidence type="ECO:0000259" key="6">
    <source>
        <dbReference type="Pfam" id="PF14464"/>
    </source>
</evidence>
<dbReference type="Pfam" id="PF14464">
    <property type="entry name" value="Prok-JAB"/>
    <property type="match status" value="1"/>
</dbReference>
<dbReference type="Gene3D" id="3.40.140.10">
    <property type="entry name" value="Cytidine Deaminase, domain 2"/>
    <property type="match status" value="1"/>
</dbReference>
<dbReference type="GO" id="GO:0046872">
    <property type="term" value="F:metal ion binding"/>
    <property type="evidence" value="ECO:0007669"/>
    <property type="project" value="UniProtKB-KW"/>
</dbReference>